<reference evidence="3 4" key="1">
    <citation type="submission" date="2020-04" db="EMBL/GenBank/DDBJ databases">
        <title>Molecular characterization of pseudomonads from Agaricus bisporus reveal novel blotch 2 pathogens in Western Europe.</title>
        <authorList>
            <person name="Taparia T."/>
            <person name="Krijger M."/>
            <person name="Haynes E."/>
            <person name="Elpinstone J.G."/>
            <person name="Noble R."/>
            <person name="Van Der Wolf J."/>
        </authorList>
    </citation>
    <scope>NUCLEOTIDE SEQUENCE [LARGE SCALE GENOMIC DNA]</scope>
    <source>
        <strain evidence="3 4">IPO3737</strain>
    </source>
</reference>
<feature type="compositionally biased region" description="Basic and acidic residues" evidence="1">
    <location>
        <begin position="139"/>
        <end position="148"/>
    </location>
</feature>
<evidence type="ECO:0000313" key="3">
    <source>
        <dbReference type="EMBL" id="NWC37489.1"/>
    </source>
</evidence>
<evidence type="ECO:0000256" key="1">
    <source>
        <dbReference type="SAM" id="MobiDB-lite"/>
    </source>
</evidence>
<feature type="compositionally biased region" description="Low complexity" evidence="1">
    <location>
        <begin position="50"/>
        <end position="67"/>
    </location>
</feature>
<dbReference type="EMBL" id="JACAQD010000081">
    <property type="protein sequence ID" value="NWC37489.1"/>
    <property type="molecule type" value="Genomic_DNA"/>
</dbReference>
<accession>A0A7Y8CPV5</accession>
<evidence type="ECO:0000256" key="2">
    <source>
        <dbReference type="SAM" id="SignalP"/>
    </source>
</evidence>
<protein>
    <submittedName>
        <fullName evidence="3">Uncharacterized protein</fullName>
    </submittedName>
</protein>
<feature type="compositionally biased region" description="Basic and acidic residues" evidence="1">
    <location>
        <begin position="71"/>
        <end position="130"/>
    </location>
</feature>
<proteinExistence type="predicted"/>
<feature type="chain" id="PRO_5031402002" evidence="2">
    <location>
        <begin position="29"/>
        <end position="148"/>
    </location>
</feature>
<keyword evidence="2" id="KW-0732">Signal</keyword>
<feature type="signal peptide" evidence="2">
    <location>
        <begin position="1"/>
        <end position="28"/>
    </location>
</feature>
<evidence type="ECO:0000313" key="4">
    <source>
        <dbReference type="Proteomes" id="UP000520592"/>
    </source>
</evidence>
<dbReference type="Proteomes" id="UP000520592">
    <property type="component" value="Unassembled WGS sequence"/>
</dbReference>
<feature type="region of interest" description="Disordered" evidence="1">
    <location>
        <begin position="48"/>
        <end position="148"/>
    </location>
</feature>
<dbReference type="AlphaFoldDB" id="A0A7Y8CPV5"/>
<dbReference type="RefSeq" id="WP_177081197.1">
    <property type="nucleotide sequence ID" value="NZ_JACAQD010000081.1"/>
</dbReference>
<name>A0A7Y8CPV5_9PSED</name>
<comment type="caution">
    <text evidence="3">The sequence shown here is derived from an EMBL/GenBank/DDBJ whole genome shotgun (WGS) entry which is preliminary data.</text>
</comment>
<organism evidence="3 4">
    <name type="scientific">Pseudomonas gingeri</name>
    <dbReference type="NCBI Taxonomy" id="117681"/>
    <lineage>
        <taxon>Bacteria</taxon>
        <taxon>Pseudomonadati</taxon>
        <taxon>Pseudomonadota</taxon>
        <taxon>Gammaproteobacteria</taxon>
        <taxon>Pseudomonadales</taxon>
        <taxon>Pseudomonadaceae</taxon>
        <taxon>Pseudomonas</taxon>
    </lineage>
</organism>
<gene>
    <name evidence="3" type="ORF">HX876_34635</name>
</gene>
<sequence length="148" mass="17519">MYNARICRFFNCALIATMTLAVVPVSFALTLQDVQRIQNAKAGERHMEFQNAQQRESAERAQQFAEQNRQFQERTRQEQKSFEEWQRRQAQEREEDLRRLRETMAEKRVPKEPACKARDEERSEQLHGEGEQAIPDLTCDEHRAEASH</sequence>